<evidence type="ECO:0000256" key="2">
    <source>
        <dbReference type="SAM" id="Phobius"/>
    </source>
</evidence>
<organism evidence="3 4">
    <name type="scientific">Allacma fusca</name>
    <dbReference type="NCBI Taxonomy" id="39272"/>
    <lineage>
        <taxon>Eukaryota</taxon>
        <taxon>Metazoa</taxon>
        <taxon>Ecdysozoa</taxon>
        <taxon>Arthropoda</taxon>
        <taxon>Hexapoda</taxon>
        <taxon>Collembola</taxon>
        <taxon>Symphypleona</taxon>
        <taxon>Sminthuridae</taxon>
        <taxon>Allacma</taxon>
    </lineage>
</organism>
<reference evidence="3" key="1">
    <citation type="submission" date="2021-06" db="EMBL/GenBank/DDBJ databases">
        <authorList>
            <person name="Hodson N. C."/>
            <person name="Mongue J. A."/>
            <person name="Jaron S. K."/>
        </authorList>
    </citation>
    <scope>NUCLEOTIDE SEQUENCE</scope>
</reference>
<keyword evidence="2" id="KW-1133">Transmembrane helix</keyword>
<feature type="region of interest" description="Disordered" evidence="1">
    <location>
        <begin position="186"/>
        <end position="254"/>
    </location>
</feature>
<feature type="region of interest" description="Disordered" evidence="1">
    <location>
        <begin position="109"/>
        <end position="132"/>
    </location>
</feature>
<accession>A0A8J2JLG4</accession>
<name>A0A8J2JLG4_9HEXA</name>
<dbReference type="EMBL" id="CAJVCH010008735">
    <property type="protein sequence ID" value="CAG7664525.1"/>
    <property type="molecule type" value="Genomic_DNA"/>
</dbReference>
<evidence type="ECO:0000313" key="3">
    <source>
        <dbReference type="EMBL" id="CAG7664525.1"/>
    </source>
</evidence>
<keyword evidence="2" id="KW-0812">Transmembrane</keyword>
<evidence type="ECO:0000313" key="4">
    <source>
        <dbReference type="Proteomes" id="UP000708208"/>
    </source>
</evidence>
<feature type="transmembrane region" description="Helical" evidence="2">
    <location>
        <begin position="65"/>
        <end position="92"/>
    </location>
</feature>
<dbReference type="AlphaFoldDB" id="A0A8J2JLG4"/>
<feature type="compositionally biased region" description="Basic residues" evidence="1">
    <location>
        <begin position="208"/>
        <end position="220"/>
    </location>
</feature>
<comment type="caution">
    <text evidence="3">The sequence shown here is derived from an EMBL/GenBank/DDBJ whole genome shotgun (WGS) entry which is preliminary data.</text>
</comment>
<gene>
    <name evidence="3" type="ORF">AFUS01_LOCUS1569</name>
</gene>
<feature type="compositionally biased region" description="Polar residues" evidence="1">
    <location>
        <begin position="198"/>
        <end position="207"/>
    </location>
</feature>
<feature type="compositionally biased region" description="Basic and acidic residues" evidence="1">
    <location>
        <begin position="109"/>
        <end position="126"/>
    </location>
</feature>
<keyword evidence="4" id="KW-1185">Reference proteome</keyword>
<protein>
    <submittedName>
        <fullName evidence="3">Uncharacterized protein</fullName>
    </submittedName>
</protein>
<dbReference type="Proteomes" id="UP000708208">
    <property type="component" value="Unassembled WGS sequence"/>
</dbReference>
<keyword evidence="2" id="KW-0472">Membrane</keyword>
<proteinExistence type="predicted"/>
<dbReference type="OrthoDB" id="10039395at2759"/>
<evidence type="ECO:0000256" key="1">
    <source>
        <dbReference type="SAM" id="MobiDB-lite"/>
    </source>
</evidence>
<sequence>MDSKLWVGRTRWKGSFSKLPRQDCYEAKLRVSQADTADSRHYYLKIENSRGYDRYSVILQVRDPVSMATVIGVIIGCLILLVIVVLVILYAFKAEKWCFSQRGDFKPTDLESEKSDMDGSMRDGQHNGKSGFATIPQTEMQFGHHQTRKTRPPDPILPPDFHIMKQHQQRSERSFRGRAYPAIDHTRKDINYADLQLPKTSNNGSMKKSNKPSQQHHPHHQQTTTTPTPRPAPTIRTDYAEIQFKPKSNEQAEV</sequence>